<feature type="domain" description="HTH marR-type" evidence="1">
    <location>
        <begin position="5"/>
        <end position="136"/>
    </location>
</feature>
<evidence type="ECO:0000313" key="3">
    <source>
        <dbReference type="Proteomes" id="UP000245412"/>
    </source>
</evidence>
<protein>
    <submittedName>
        <fullName evidence="2">DNA-binding MarR family transcriptional regulator</fullName>
    </submittedName>
</protein>
<dbReference type="EMBL" id="QGGY01000001">
    <property type="protein sequence ID" value="PWJ79316.1"/>
    <property type="molecule type" value="Genomic_DNA"/>
</dbReference>
<dbReference type="InterPro" id="IPR036390">
    <property type="entry name" value="WH_DNA-bd_sf"/>
</dbReference>
<dbReference type="SMART" id="SM00347">
    <property type="entry name" value="HTH_MARR"/>
    <property type="match status" value="1"/>
</dbReference>
<proteinExistence type="predicted"/>
<keyword evidence="2" id="KW-0238">DNA-binding</keyword>
<reference evidence="2 3" key="1">
    <citation type="submission" date="2018-05" db="EMBL/GenBank/DDBJ databases">
        <authorList>
            <person name="Goeker M."/>
            <person name="Huntemann M."/>
            <person name="Clum A."/>
            <person name="Pillay M."/>
            <person name="Palaniappan K."/>
            <person name="Varghese N."/>
            <person name="Mikhailova N."/>
            <person name="Stamatis D."/>
            <person name="Reddy T."/>
            <person name="Daum C."/>
            <person name="Shapiro N."/>
            <person name="Ivanova N."/>
            <person name="Kyrpides N."/>
            <person name="Woyke T."/>
        </authorList>
    </citation>
    <scope>NUCLEOTIDE SEQUENCE [LARGE SCALE GENOMIC DNA]</scope>
    <source>
        <strain evidence="2 3">DSM 26524</strain>
    </source>
</reference>
<sequence>MNNIYEGLYEKLAHVQGLLCKQEIYGCTEYGQICDTGREQGRVLAMLKIKPEISTGDLSYLLDIHQKILIEILNGMEKSGYVQCTQQEGNKETILVNITEKGREFRPAEKDSCDIFSCLSEKELQDFGEYLDRIIAFQETRLAASRRIDNRADWQKRAREHLGDEQFDELIEELMKRHRQAFIVCH</sequence>
<dbReference type="InterPro" id="IPR036388">
    <property type="entry name" value="WH-like_DNA-bd_sf"/>
</dbReference>
<keyword evidence="3" id="KW-1185">Reference proteome</keyword>
<name>A0AB73TAS3_9FIRM</name>
<accession>A0AB73TAS3</accession>
<dbReference type="AlphaFoldDB" id="A0AB73TAS3"/>
<comment type="caution">
    <text evidence="2">The sequence shown here is derived from an EMBL/GenBank/DDBJ whole genome shotgun (WGS) entry which is preliminary data.</text>
</comment>
<dbReference type="Gene3D" id="1.10.10.10">
    <property type="entry name" value="Winged helix-like DNA-binding domain superfamily/Winged helix DNA-binding domain"/>
    <property type="match status" value="1"/>
</dbReference>
<dbReference type="GO" id="GO:0003677">
    <property type="term" value="F:DNA binding"/>
    <property type="evidence" value="ECO:0007669"/>
    <property type="project" value="UniProtKB-KW"/>
</dbReference>
<dbReference type="GO" id="GO:0003700">
    <property type="term" value="F:DNA-binding transcription factor activity"/>
    <property type="evidence" value="ECO:0007669"/>
    <property type="project" value="InterPro"/>
</dbReference>
<organism evidence="2 3">
    <name type="scientific">Murimonas intestini</name>
    <dbReference type="NCBI Taxonomy" id="1337051"/>
    <lineage>
        <taxon>Bacteria</taxon>
        <taxon>Bacillati</taxon>
        <taxon>Bacillota</taxon>
        <taxon>Clostridia</taxon>
        <taxon>Lachnospirales</taxon>
        <taxon>Lachnospiraceae</taxon>
        <taxon>Murimonas</taxon>
    </lineage>
</organism>
<dbReference type="RefSeq" id="WP_109624709.1">
    <property type="nucleotide sequence ID" value="NZ_JANKBI010000001.1"/>
</dbReference>
<dbReference type="PROSITE" id="PS50995">
    <property type="entry name" value="HTH_MARR_2"/>
    <property type="match status" value="1"/>
</dbReference>
<dbReference type="SUPFAM" id="SSF46785">
    <property type="entry name" value="Winged helix' DNA-binding domain"/>
    <property type="match status" value="1"/>
</dbReference>
<dbReference type="InterPro" id="IPR000835">
    <property type="entry name" value="HTH_MarR-typ"/>
</dbReference>
<evidence type="ECO:0000313" key="2">
    <source>
        <dbReference type="EMBL" id="PWJ79316.1"/>
    </source>
</evidence>
<dbReference type="Proteomes" id="UP000245412">
    <property type="component" value="Unassembled WGS sequence"/>
</dbReference>
<gene>
    <name evidence="2" type="ORF">C7383_101697</name>
</gene>
<evidence type="ECO:0000259" key="1">
    <source>
        <dbReference type="PROSITE" id="PS50995"/>
    </source>
</evidence>